<gene>
    <name evidence="6" type="ORF">SO802_013730</name>
</gene>
<dbReference type="PANTHER" id="PTHR32410">
    <property type="entry name" value="CYSTEINE/HISTIDINE-RICH C1 DOMAIN FAMILY PROTEIN"/>
    <property type="match status" value="1"/>
</dbReference>
<protein>
    <recommendedName>
        <fullName evidence="5">Zinc finger PHD-type domain-containing protein</fullName>
    </recommendedName>
</protein>
<dbReference type="SUPFAM" id="SSF57889">
    <property type="entry name" value="Cysteine-rich domain"/>
    <property type="match status" value="5"/>
</dbReference>
<sequence length="638" mass="74056">MEQQQQLLHFCDTKHPLVYLPDYRGGATCCGCQESVYGPTYLCPNFECSSSYKHHKSCAEVPLGLHHPLHPLHPLILFDEKTGYLEKEKSRCQVCNESRKEYTYRCYRCDFNIHIKCAVLPLEVELHDHPLTPCWKRIAFTCDICGKEDKGRPYLCATCCFFIHRRCASFPRRLKVVRHKHPLHITHSSFELRESDSRFCLLCVQKVDTRYGLYYCSRCDFVAHLNCAIDQRNREHINLMELKDEENEDAELDQSVESAAAYEVKNIKVGKDGIEIATEIKHFSHEHDLKLTNEEVRNIEKCDGCVRALFPPFYNCAKCNFFLHKTCANLPMKKRHPLHQHPLTLQKSSYWCTACDQLTNGFVYICEPCWFKLDVQCSLVPEILTHEGHKHRLILSYTSFEQSCNSCGDRRYHVHRCTSCEFALDFKCATLPQTTRYKQHEHPFTLSYAAEDESGEYYCDICEEERNPKHWFYYCADCTYPAHPKCILGEYPNKKLSTVPSDCLIWSSLLLLHRRDKLLRFRSCTCKLNPSVVWAIDQDQDQELFIGGTSITPQDICIVTCCHVTREFSGIYRLYAIFKGICIMKFELQSKSVASSNFIYAAAGQKMQLRHWIFFKAAADEVAAELGDVFSVRSVYSL</sequence>
<keyword evidence="3" id="KW-0863">Zinc-finger</keyword>
<evidence type="ECO:0000313" key="7">
    <source>
        <dbReference type="Proteomes" id="UP001459277"/>
    </source>
</evidence>
<dbReference type="SMART" id="SM00249">
    <property type="entry name" value="PHD"/>
    <property type="match status" value="4"/>
</dbReference>
<keyword evidence="1" id="KW-0479">Metal-binding</keyword>
<dbReference type="EMBL" id="JAZDWU010000004">
    <property type="protein sequence ID" value="KAL0006169.1"/>
    <property type="molecule type" value="Genomic_DNA"/>
</dbReference>
<evidence type="ECO:0000256" key="2">
    <source>
        <dbReference type="ARBA" id="ARBA00022737"/>
    </source>
</evidence>
<dbReference type="InterPro" id="IPR001965">
    <property type="entry name" value="Znf_PHD"/>
</dbReference>
<feature type="domain" description="Zinc finger PHD-type" evidence="5">
    <location>
        <begin position="403"/>
        <end position="463"/>
    </location>
</feature>
<evidence type="ECO:0000256" key="1">
    <source>
        <dbReference type="ARBA" id="ARBA00022723"/>
    </source>
</evidence>
<comment type="caution">
    <text evidence="6">The sequence shown here is derived from an EMBL/GenBank/DDBJ whole genome shotgun (WGS) entry which is preliminary data.</text>
</comment>
<keyword evidence="4" id="KW-0862">Zinc</keyword>
<feature type="domain" description="Zinc finger PHD-type" evidence="5">
    <location>
        <begin position="91"/>
        <end position="137"/>
    </location>
</feature>
<reference evidence="6 7" key="1">
    <citation type="submission" date="2024-01" db="EMBL/GenBank/DDBJ databases">
        <title>A telomere-to-telomere, gap-free genome of sweet tea (Lithocarpus litseifolius).</title>
        <authorList>
            <person name="Zhou J."/>
        </authorList>
    </citation>
    <scope>NUCLEOTIDE SEQUENCE [LARGE SCALE GENOMIC DNA]</scope>
    <source>
        <strain evidence="6">Zhou-2022a</strain>
        <tissue evidence="6">Leaf</tissue>
    </source>
</reference>
<evidence type="ECO:0000313" key="6">
    <source>
        <dbReference type="EMBL" id="KAL0006169.1"/>
    </source>
</evidence>
<feature type="domain" description="Zinc finger PHD-type" evidence="5">
    <location>
        <begin position="141"/>
        <end position="220"/>
    </location>
</feature>
<dbReference type="InterPro" id="IPR046349">
    <property type="entry name" value="C1-like_sf"/>
</dbReference>
<dbReference type="GO" id="GO:0008270">
    <property type="term" value="F:zinc ion binding"/>
    <property type="evidence" value="ECO:0007669"/>
    <property type="project" value="UniProtKB-KW"/>
</dbReference>
<dbReference type="Pfam" id="PF03107">
    <property type="entry name" value="C1_2"/>
    <property type="match status" value="6"/>
</dbReference>
<evidence type="ECO:0000256" key="3">
    <source>
        <dbReference type="ARBA" id="ARBA00022771"/>
    </source>
</evidence>
<evidence type="ECO:0000256" key="4">
    <source>
        <dbReference type="ARBA" id="ARBA00022833"/>
    </source>
</evidence>
<proteinExistence type="predicted"/>
<dbReference type="InterPro" id="IPR053192">
    <property type="entry name" value="Vacuole_Formation_Reg"/>
</dbReference>
<dbReference type="AlphaFoldDB" id="A0AAW2D7V6"/>
<dbReference type="PANTHER" id="PTHR32410:SF163">
    <property type="entry name" value="DC1 DOMAIN-CONTAINING PROTEIN"/>
    <property type="match status" value="1"/>
</dbReference>
<dbReference type="InterPro" id="IPR004146">
    <property type="entry name" value="DC1"/>
</dbReference>
<name>A0AAW2D7V6_9ROSI</name>
<evidence type="ECO:0000259" key="5">
    <source>
        <dbReference type="SMART" id="SM00249"/>
    </source>
</evidence>
<feature type="domain" description="Zinc finger PHD-type" evidence="5">
    <location>
        <begin position="301"/>
        <end position="356"/>
    </location>
</feature>
<accession>A0AAW2D7V6</accession>
<dbReference type="Proteomes" id="UP001459277">
    <property type="component" value="Unassembled WGS sequence"/>
</dbReference>
<keyword evidence="2" id="KW-0677">Repeat</keyword>
<keyword evidence="7" id="KW-1185">Reference proteome</keyword>
<organism evidence="6 7">
    <name type="scientific">Lithocarpus litseifolius</name>
    <dbReference type="NCBI Taxonomy" id="425828"/>
    <lineage>
        <taxon>Eukaryota</taxon>
        <taxon>Viridiplantae</taxon>
        <taxon>Streptophyta</taxon>
        <taxon>Embryophyta</taxon>
        <taxon>Tracheophyta</taxon>
        <taxon>Spermatophyta</taxon>
        <taxon>Magnoliopsida</taxon>
        <taxon>eudicotyledons</taxon>
        <taxon>Gunneridae</taxon>
        <taxon>Pentapetalae</taxon>
        <taxon>rosids</taxon>
        <taxon>fabids</taxon>
        <taxon>Fagales</taxon>
        <taxon>Fagaceae</taxon>
        <taxon>Lithocarpus</taxon>
    </lineage>
</organism>